<keyword evidence="4 7" id="KW-0732">Signal</keyword>
<proteinExistence type="inferred from homology"/>
<evidence type="ECO:0000313" key="9">
    <source>
        <dbReference type="Proteomes" id="UP000307378"/>
    </source>
</evidence>
<feature type="binding site" evidence="6">
    <location>
        <position position="157"/>
    </location>
    <ligand>
        <name>molybdate</name>
        <dbReference type="ChEBI" id="CHEBI:36264"/>
    </ligand>
</feature>
<dbReference type="GO" id="GO:0030288">
    <property type="term" value="C:outer membrane-bounded periplasmic space"/>
    <property type="evidence" value="ECO:0007669"/>
    <property type="project" value="TreeGrafter"/>
</dbReference>
<feature type="binding site" evidence="6">
    <location>
        <position position="45"/>
    </location>
    <ligand>
        <name>molybdate</name>
        <dbReference type="ChEBI" id="CHEBI:36264"/>
    </ligand>
</feature>
<evidence type="ECO:0000256" key="5">
    <source>
        <dbReference type="ARBA" id="ARBA00062515"/>
    </source>
</evidence>
<feature type="binding site" evidence="6">
    <location>
        <position position="202"/>
    </location>
    <ligand>
        <name>molybdate</name>
        <dbReference type="ChEBI" id="CHEBI:36264"/>
    </ligand>
</feature>
<dbReference type="GO" id="GO:1901359">
    <property type="term" value="F:tungstate binding"/>
    <property type="evidence" value="ECO:0007669"/>
    <property type="project" value="UniProtKB-ARBA"/>
</dbReference>
<dbReference type="CDD" id="cd13536">
    <property type="entry name" value="PBP2_EcModA"/>
    <property type="match status" value="1"/>
</dbReference>
<evidence type="ECO:0000256" key="3">
    <source>
        <dbReference type="ARBA" id="ARBA00022723"/>
    </source>
</evidence>
<evidence type="ECO:0000313" key="8">
    <source>
        <dbReference type="EMBL" id="THV33991.1"/>
    </source>
</evidence>
<evidence type="ECO:0000256" key="6">
    <source>
        <dbReference type="PIRSR" id="PIRSR004846-1"/>
    </source>
</evidence>
<keyword evidence="2 6" id="KW-0500">Molybdenum</keyword>
<dbReference type="InterPro" id="IPR050682">
    <property type="entry name" value="ModA/WtpA"/>
</dbReference>
<dbReference type="InterPro" id="IPR005950">
    <property type="entry name" value="ModA"/>
</dbReference>
<feature type="chain" id="PRO_5020225204" evidence="7">
    <location>
        <begin position="35"/>
        <end position="269"/>
    </location>
</feature>
<comment type="caution">
    <text evidence="8">The sequence shown here is derived from an EMBL/GenBank/DDBJ whole genome shotgun (WGS) entry which is preliminary data.</text>
</comment>
<accession>A0A4S8PUD2</accession>
<evidence type="ECO:0000256" key="1">
    <source>
        <dbReference type="ARBA" id="ARBA00009175"/>
    </source>
</evidence>
<dbReference type="GO" id="GO:0046872">
    <property type="term" value="F:metal ion binding"/>
    <property type="evidence" value="ECO:0007669"/>
    <property type="project" value="UniProtKB-KW"/>
</dbReference>
<evidence type="ECO:0000256" key="4">
    <source>
        <dbReference type="ARBA" id="ARBA00022729"/>
    </source>
</evidence>
<sequence>MEATLIRLMKTTALALSALLAVTATSLVATAVHAEEPVTVFAAASLKESAEQAAAVWKAAGGGEVTFSFAGSSALAKQIEEGAPADIFISADLKWMEHLDKAGRVRGDTRVNLLGNRIVLVAPKDSAVTATIAQDFPLSDLLGDERLAMANVDAVPAGTYGKAALQNLNVWDSVQDKVAQAENVRAALLLVSRGEAPLGIVYETDAKVDPGVKIIDRFPEASHPAIIYPAALTTDGKNPRAAKFLAYLQGADAHAIFTAAGFTVLAKNN</sequence>
<dbReference type="PANTHER" id="PTHR30632:SF17">
    <property type="entry name" value="MOLYBDATE-BINDING PROTEIN MODA"/>
    <property type="match status" value="1"/>
</dbReference>
<dbReference type="EMBL" id="STGU01000009">
    <property type="protein sequence ID" value="THV33991.1"/>
    <property type="molecule type" value="Genomic_DNA"/>
</dbReference>
<name>A0A4S8PUD2_9HYPH</name>
<dbReference type="GO" id="GO:0030973">
    <property type="term" value="F:molybdate ion binding"/>
    <property type="evidence" value="ECO:0007669"/>
    <property type="project" value="TreeGrafter"/>
</dbReference>
<organism evidence="8 9">
    <name type="scientific">Rhizobium rosettiformans W3</name>
    <dbReference type="NCBI Taxonomy" id="538378"/>
    <lineage>
        <taxon>Bacteria</taxon>
        <taxon>Pseudomonadati</taxon>
        <taxon>Pseudomonadota</taxon>
        <taxon>Alphaproteobacteria</taxon>
        <taxon>Hyphomicrobiales</taxon>
        <taxon>Rhizobiaceae</taxon>
        <taxon>Rhizobium/Agrobacterium group</taxon>
        <taxon>Rhizobium</taxon>
    </lineage>
</organism>
<dbReference type="GO" id="GO:0015689">
    <property type="term" value="P:molybdate ion transport"/>
    <property type="evidence" value="ECO:0007669"/>
    <property type="project" value="InterPro"/>
</dbReference>
<evidence type="ECO:0000256" key="2">
    <source>
        <dbReference type="ARBA" id="ARBA00022505"/>
    </source>
</evidence>
<dbReference type="Proteomes" id="UP000307378">
    <property type="component" value="Unassembled WGS sequence"/>
</dbReference>
<feature type="signal peptide" evidence="7">
    <location>
        <begin position="1"/>
        <end position="34"/>
    </location>
</feature>
<dbReference type="Gene3D" id="3.40.190.10">
    <property type="entry name" value="Periplasmic binding protein-like II"/>
    <property type="match status" value="2"/>
</dbReference>
<dbReference type="NCBIfam" id="TIGR01256">
    <property type="entry name" value="modA"/>
    <property type="match status" value="1"/>
</dbReference>
<comment type="subunit">
    <text evidence="5">The complex is composed of two ATP-binding proteins (ModC), two transmembrane proteins (ModB) and a solute-binding protein (ModA).</text>
</comment>
<feature type="binding site" evidence="6">
    <location>
        <position position="72"/>
    </location>
    <ligand>
        <name>molybdate</name>
        <dbReference type="ChEBI" id="CHEBI:36264"/>
    </ligand>
</feature>
<dbReference type="PIRSF" id="PIRSF004846">
    <property type="entry name" value="ModA"/>
    <property type="match status" value="1"/>
</dbReference>
<protein>
    <submittedName>
        <fullName evidence="8">Molybdate ABC transporter substrate-binding protein</fullName>
    </submittedName>
</protein>
<feature type="binding site" evidence="6">
    <location>
        <position position="184"/>
    </location>
    <ligand>
        <name>molybdate</name>
        <dbReference type="ChEBI" id="CHEBI:36264"/>
    </ligand>
</feature>
<evidence type="ECO:0000256" key="7">
    <source>
        <dbReference type="SAM" id="SignalP"/>
    </source>
</evidence>
<gene>
    <name evidence="8" type="primary">modA</name>
    <name evidence="8" type="ORF">FAA86_16155</name>
</gene>
<reference evidence="8 9" key="1">
    <citation type="submission" date="2019-04" db="EMBL/GenBank/DDBJ databases">
        <title>genome sequence of strain W3.</title>
        <authorList>
            <person name="Gao J."/>
            <person name="Sun J."/>
        </authorList>
    </citation>
    <scope>NUCLEOTIDE SEQUENCE [LARGE SCALE GENOMIC DNA]</scope>
    <source>
        <strain evidence="8 9">W3</strain>
    </source>
</reference>
<dbReference type="AlphaFoldDB" id="A0A4S8PUD2"/>
<dbReference type="PANTHER" id="PTHR30632">
    <property type="entry name" value="MOLYBDATE-BINDING PERIPLASMIC PROTEIN"/>
    <property type="match status" value="1"/>
</dbReference>
<dbReference type="Pfam" id="PF13531">
    <property type="entry name" value="SBP_bac_11"/>
    <property type="match status" value="1"/>
</dbReference>
<dbReference type="FunFam" id="3.40.190.10:FF:000035">
    <property type="entry name" value="Molybdate ABC transporter substrate-binding protein"/>
    <property type="match status" value="1"/>
</dbReference>
<comment type="similarity">
    <text evidence="1">Belongs to the bacterial solute-binding protein ModA family.</text>
</comment>
<dbReference type="SUPFAM" id="SSF53850">
    <property type="entry name" value="Periplasmic binding protein-like II"/>
    <property type="match status" value="1"/>
</dbReference>
<keyword evidence="3 6" id="KW-0479">Metal-binding</keyword>